<dbReference type="OrthoDB" id="1748201at2759"/>
<dbReference type="AlphaFoldDB" id="A0A7J0FM11"/>
<organism evidence="1 2">
    <name type="scientific">Actinidia rufa</name>
    <dbReference type="NCBI Taxonomy" id="165716"/>
    <lineage>
        <taxon>Eukaryota</taxon>
        <taxon>Viridiplantae</taxon>
        <taxon>Streptophyta</taxon>
        <taxon>Embryophyta</taxon>
        <taxon>Tracheophyta</taxon>
        <taxon>Spermatophyta</taxon>
        <taxon>Magnoliopsida</taxon>
        <taxon>eudicotyledons</taxon>
        <taxon>Gunneridae</taxon>
        <taxon>Pentapetalae</taxon>
        <taxon>asterids</taxon>
        <taxon>Ericales</taxon>
        <taxon>Actinidiaceae</taxon>
        <taxon>Actinidia</taxon>
    </lineage>
</organism>
<keyword evidence="2" id="KW-1185">Reference proteome</keyword>
<dbReference type="EMBL" id="BJWL01000013">
    <property type="protein sequence ID" value="GFY99744.1"/>
    <property type="molecule type" value="Genomic_DNA"/>
</dbReference>
<accession>A0A7J0FM11</accession>
<sequence length="108" mass="11730">MLIRIGELDSIITPPSPVVFPEDREIWNVHQSIDGGVAFGFPETPEDTAQAGLVSGKDNIIEWSIQDTYINAIHRQRNLFTSRISTSSGAVSGGIQAMSRTKTSALCI</sequence>
<dbReference type="Proteomes" id="UP000585474">
    <property type="component" value="Unassembled WGS sequence"/>
</dbReference>
<proteinExistence type="predicted"/>
<evidence type="ECO:0000313" key="2">
    <source>
        <dbReference type="Proteomes" id="UP000585474"/>
    </source>
</evidence>
<name>A0A7J0FM11_9ERIC</name>
<comment type="caution">
    <text evidence="1">The sequence shown here is derived from an EMBL/GenBank/DDBJ whole genome shotgun (WGS) entry which is preliminary data.</text>
</comment>
<protein>
    <submittedName>
        <fullName evidence="1">Phospholipase D alpha 1</fullName>
    </submittedName>
</protein>
<evidence type="ECO:0000313" key="1">
    <source>
        <dbReference type="EMBL" id="GFY99744.1"/>
    </source>
</evidence>
<gene>
    <name evidence="1" type="ORF">Acr_13g0011440</name>
</gene>
<reference evidence="1 2" key="1">
    <citation type="submission" date="2019-07" db="EMBL/GenBank/DDBJ databases">
        <title>De Novo Assembly of kiwifruit Actinidia rufa.</title>
        <authorList>
            <person name="Sugita-Konishi S."/>
            <person name="Sato K."/>
            <person name="Mori E."/>
            <person name="Abe Y."/>
            <person name="Kisaki G."/>
            <person name="Hamano K."/>
            <person name="Suezawa K."/>
            <person name="Otani M."/>
            <person name="Fukuda T."/>
            <person name="Manabe T."/>
            <person name="Gomi K."/>
            <person name="Tabuchi M."/>
            <person name="Akimitsu K."/>
            <person name="Kataoka I."/>
        </authorList>
    </citation>
    <scope>NUCLEOTIDE SEQUENCE [LARGE SCALE GENOMIC DNA]</scope>
    <source>
        <strain evidence="2">cv. Fuchu</strain>
    </source>
</reference>